<protein>
    <recommendedName>
        <fullName evidence="3">ArpU family transcriptional regulator</fullName>
    </recommendedName>
</protein>
<dbReference type="EMBL" id="CP047409">
    <property type="protein sequence ID" value="QLL68348.1"/>
    <property type="molecule type" value="Genomic_DNA"/>
</dbReference>
<dbReference type="AlphaFoldDB" id="A0A9X7TVG7"/>
<evidence type="ECO:0000313" key="1">
    <source>
        <dbReference type="EMBL" id="QLL68348.1"/>
    </source>
</evidence>
<reference evidence="1 2" key="1">
    <citation type="submission" date="2020-01" db="EMBL/GenBank/DDBJ databases">
        <title>Complete and circular genome sequences of six lactobacillus isolates from horses.</title>
        <authorList>
            <person name="Hassan H.M."/>
        </authorList>
    </citation>
    <scope>NUCLEOTIDE SEQUENCE [LARGE SCALE GENOMIC DNA]</scope>
    <source>
        <strain evidence="1 2">3DG</strain>
    </source>
</reference>
<gene>
    <name evidence="1" type="ORF">GTO82_05635</name>
</gene>
<evidence type="ECO:0000313" key="2">
    <source>
        <dbReference type="Proteomes" id="UP000510788"/>
    </source>
</evidence>
<evidence type="ECO:0008006" key="3">
    <source>
        <dbReference type="Google" id="ProtNLM"/>
    </source>
</evidence>
<dbReference type="InterPro" id="IPR006524">
    <property type="entry name" value="ArpU-like"/>
</dbReference>
<dbReference type="Proteomes" id="UP000510788">
    <property type="component" value="Chromosome"/>
</dbReference>
<organism evidence="1 2">
    <name type="scientific">Lactobacillus johnsonii</name>
    <dbReference type="NCBI Taxonomy" id="33959"/>
    <lineage>
        <taxon>Bacteria</taxon>
        <taxon>Bacillati</taxon>
        <taxon>Bacillota</taxon>
        <taxon>Bacilli</taxon>
        <taxon>Lactobacillales</taxon>
        <taxon>Lactobacillaceae</taxon>
        <taxon>Lactobacillus</taxon>
    </lineage>
</organism>
<dbReference type="NCBIfam" id="TIGR01637">
    <property type="entry name" value="phage_arpU"/>
    <property type="match status" value="1"/>
</dbReference>
<accession>A0A9X7TVG7</accession>
<sequence>MKTTLNINRKATLQRIRSFFNYNYPNYLNLSDLTNYELKSIDYTQPYVTQTRRTDALEKLITQQIEANLIVMSVQQAINKCPDRPHAPYKTILTERYLKFNSAWQIALKVQYSSSQYNKLQNSALLLFAQKFLIQQFVNKVSENSIIDLHIYEDRDTDYKTAHKDLK</sequence>
<dbReference type="RefSeq" id="WP_127795545.1">
    <property type="nucleotide sequence ID" value="NZ_CP047409.1"/>
</dbReference>
<name>A0A9X7TVG7_LACJH</name>
<proteinExistence type="predicted"/>